<name>A0A0D7A847_9AGAR</name>
<gene>
    <name evidence="2" type="ORF">FISHEDRAFT_59830</name>
</gene>
<proteinExistence type="predicted"/>
<feature type="compositionally biased region" description="Acidic residues" evidence="1">
    <location>
        <begin position="147"/>
        <end position="158"/>
    </location>
</feature>
<protein>
    <submittedName>
        <fullName evidence="2">Uncharacterized protein</fullName>
    </submittedName>
</protein>
<feature type="compositionally biased region" description="Basic and acidic residues" evidence="1">
    <location>
        <begin position="45"/>
        <end position="56"/>
    </location>
</feature>
<dbReference type="AlphaFoldDB" id="A0A0D7A847"/>
<keyword evidence="3" id="KW-1185">Reference proteome</keyword>
<accession>A0A0D7A847</accession>
<evidence type="ECO:0000256" key="1">
    <source>
        <dbReference type="SAM" id="MobiDB-lite"/>
    </source>
</evidence>
<reference evidence="2 3" key="1">
    <citation type="journal article" date="2015" name="Fungal Genet. Biol.">
        <title>Evolution of novel wood decay mechanisms in Agaricales revealed by the genome sequences of Fistulina hepatica and Cylindrobasidium torrendii.</title>
        <authorList>
            <person name="Floudas D."/>
            <person name="Held B.W."/>
            <person name="Riley R."/>
            <person name="Nagy L.G."/>
            <person name="Koehler G."/>
            <person name="Ransdell A.S."/>
            <person name="Younus H."/>
            <person name="Chow J."/>
            <person name="Chiniquy J."/>
            <person name="Lipzen A."/>
            <person name="Tritt A."/>
            <person name="Sun H."/>
            <person name="Haridas S."/>
            <person name="LaButti K."/>
            <person name="Ohm R.A."/>
            <person name="Kues U."/>
            <person name="Blanchette R.A."/>
            <person name="Grigoriev I.V."/>
            <person name="Minto R.E."/>
            <person name="Hibbett D.S."/>
        </authorList>
    </citation>
    <scope>NUCLEOTIDE SEQUENCE [LARGE SCALE GENOMIC DNA]</scope>
    <source>
        <strain evidence="2 3">ATCC 64428</strain>
    </source>
</reference>
<feature type="compositionally biased region" description="Polar residues" evidence="1">
    <location>
        <begin position="120"/>
        <end position="135"/>
    </location>
</feature>
<feature type="region of interest" description="Disordered" evidence="1">
    <location>
        <begin position="37"/>
        <end position="65"/>
    </location>
</feature>
<sequence>MAMLKRNRLIYYSTGWRKWQTSNWSNGPSKLRYEVVPDDDDGDGDERMGEVGKENGKAAAGSRGSCGETGVTVGFESYYKRSLARRAMSVRPLATLNRQAILPTNNQHQPAIRRSMKRPSLQNPNTCNNASAQANKRQRLSLSAIKEEEEEEEEEGEGNGEMMTSSTVHEVTGVSRELRNAYVDQMYESAARSRAIEARSEDRLEYIARSLDRIEEIVKAIKRGRPPPPSLPVCL</sequence>
<dbReference type="EMBL" id="KN882004">
    <property type="protein sequence ID" value="KIY47192.1"/>
    <property type="molecule type" value="Genomic_DNA"/>
</dbReference>
<evidence type="ECO:0000313" key="2">
    <source>
        <dbReference type="EMBL" id="KIY47192.1"/>
    </source>
</evidence>
<dbReference type="Proteomes" id="UP000054144">
    <property type="component" value="Unassembled WGS sequence"/>
</dbReference>
<feature type="region of interest" description="Disordered" evidence="1">
    <location>
        <begin position="107"/>
        <end position="173"/>
    </location>
</feature>
<evidence type="ECO:0000313" key="3">
    <source>
        <dbReference type="Proteomes" id="UP000054144"/>
    </source>
</evidence>
<organism evidence="2 3">
    <name type="scientific">Fistulina hepatica ATCC 64428</name>
    <dbReference type="NCBI Taxonomy" id="1128425"/>
    <lineage>
        <taxon>Eukaryota</taxon>
        <taxon>Fungi</taxon>
        <taxon>Dikarya</taxon>
        <taxon>Basidiomycota</taxon>
        <taxon>Agaricomycotina</taxon>
        <taxon>Agaricomycetes</taxon>
        <taxon>Agaricomycetidae</taxon>
        <taxon>Agaricales</taxon>
        <taxon>Fistulinaceae</taxon>
        <taxon>Fistulina</taxon>
    </lineage>
</organism>